<evidence type="ECO:0008006" key="7">
    <source>
        <dbReference type="Google" id="ProtNLM"/>
    </source>
</evidence>
<evidence type="ECO:0000313" key="6">
    <source>
        <dbReference type="Proteomes" id="UP000714275"/>
    </source>
</evidence>
<protein>
    <recommendedName>
        <fullName evidence="7">Methyltransferase ausD</fullName>
    </recommendedName>
</protein>
<evidence type="ECO:0000256" key="4">
    <source>
        <dbReference type="ARBA" id="ARBA00038314"/>
    </source>
</evidence>
<dbReference type="Gene3D" id="3.40.50.150">
    <property type="entry name" value="Vaccinia Virus protein VP39"/>
    <property type="match status" value="1"/>
</dbReference>
<comment type="caution">
    <text evidence="5">The sequence shown here is derived from an EMBL/GenBank/DDBJ whole genome shotgun (WGS) entry which is preliminary data.</text>
</comment>
<dbReference type="SUPFAM" id="SSF53335">
    <property type="entry name" value="S-adenosyl-L-methionine-dependent methyltransferases"/>
    <property type="match status" value="1"/>
</dbReference>
<evidence type="ECO:0000256" key="3">
    <source>
        <dbReference type="ARBA" id="ARBA00022691"/>
    </source>
</evidence>
<proteinExistence type="inferred from homology"/>
<evidence type="ECO:0000313" key="5">
    <source>
        <dbReference type="EMBL" id="KAG1762321.1"/>
    </source>
</evidence>
<dbReference type="PANTHER" id="PTHR35897">
    <property type="entry name" value="METHYLTRANSFERASE AUSD"/>
    <property type="match status" value="1"/>
</dbReference>
<keyword evidence="3" id="KW-0949">S-adenosyl-L-methionine</keyword>
<comment type="pathway">
    <text evidence="1">Secondary metabolite biosynthesis.</text>
</comment>
<dbReference type="EMBL" id="JABBWD010000262">
    <property type="protein sequence ID" value="KAG1762321.1"/>
    <property type="molecule type" value="Genomic_DNA"/>
</dbReference>
<comment type="similarity">
    <text evidence="4">Belongs to the class I-like SAM-binding methyltransferase superfamily.</text>
</comment>
<accession>A0A9P7CVH5</accession>
<gene>
    <name evidence="5" type="ORF">EV702DRAFT_1229223</name>
</gene>
<dbReference type="InterPro" id="IPR051654">
    <property type="entry name" value="Meroterpenoid_MTases"/>
</dbReference>
<name>A0A9P7CVH5_9AGAM</name>
<keyword evidence="2" id="KW-0808">Transferase</keyword>
<evidence type="ECO:0000256" key="2">
    <source>
        <dbReference type="ARBA" id="ARBA00022679"/>
    </source>
</evidence>
<organism evidence="5 6">
    <name type="scientific">Suillus placidus</name>
    <dbReference type="NCBI Taxonomy" id="48579"/>
    <lineage>
        <taxon>Eukaryota</taxon>
        <taxon>Fungi</taxon>
        <taxon>Dikarya</taxon>
        <taxon>Basidiomycota</taxon>
        <taxon>Agaricomycotina</taxon>
        <taxon>Agaricomycetes</taxon>
        <taxon>Agaricomycetidae</taxon>
        <taxon>Boletales</taxon>
        <taxon>Suillineae</taxon>
        <taxon>Suillaceae</taxon>
        <taxon>Suillus</taxon>
    </lineage>
</organism>
<dbReference type="Proteomes" id="UP000714275">
    <property type="component" value="Unassembled WGS sequence"/>
</dbReference>
<reference evidence="5" key="1">
    <citation type="journal article" date="2020" name="New Phytol.">
        <title>Comparative genomics reveals dynamic genome evolution in host specialist ectomycorrhizal fungi.</title>
        <authorList>
            <person name="Lofgren L.A."/>
            <person name="Nguyen N.H."/>
            <person name="Vilgalys R."/>
            <person name="Ruytinx J."/>
            <person name="Liao H.L."/>
            <person name="Branco S."/>
            <person name="Kuo A."/>
            <person name="LaButti K."/>
            <person name="Lipzen A."/>
            <person name="Andreopoulos W."/>
            <person name="Pangilinan J."/>
            <person name="Riley R."/>
            <person name="Hundley H."/>
            <person name="Na H."/>
            <person name="Barry K."/>
            <person name="Grigoriev I.V."/>
            <person name="Stajich J.E."/>
            <person name="Kennedy P.G."/>
        </authorList>
    </citation>
    <scope>NUCLEOTIDE SEQUENCE</scope>
    <source>
        <strain evidence="5">DOB743</strain>
    </source>
</reference>
<dbReference type="InterPro" id="IPR029063">
    <property type="entry name" value="SAM-dependent_MTases_sf"/>
</dbReference>
<dbReference type="GO" id="GO:0016740">
    <property type="term" value="F:transferase activity"/>
    <property type="evidence" value="ECO:0007669"/>
    <property type="project" value="UniProtKB-KW"/>
</dbReference>
<dbReference type="PANTHER" id="PTHR35897:SF1">
    <property type="entry name" value="METHYLTRANSFERASE AUSD"/>
    <property type="match status" value="1"/>
</dbReference>
<evidence type="ECO:0000256" key="1">
    <source>
        <dbReference type="ARBA" id="ARBA00005179"/>
    </source>
</evidence>
<dbReference type="OrthoDB" id="2094832at2759"/>
<sequence>MEGPAIHDDSTTLLGDITFQTASTPTVDTSFYSLSSEEATFFKAQTGIDDDEDLKKHILEVQAKAYKVAPYPCIHTFVFLRNRTFLRLNLSNLSVYKQILELGRERPDALLLDIGCCFGVDARKAAADGFPAKNIIASDVLNEFLQLSHELFKMTPASYPGCFLPGDVFDPAFLSIVAPSDNVSPAPAIDLSLLKSLNPLHGRISAINAISFFHLFNEEKQLHVARALAGLLSAQPGSIICGYQVGTLEKGMVAASISGFKHRLFAHSPKTWSSLWDGEVFEKGSVKVETELVEIAIPEVQFFMMKWSVVRL</sequence>
<dbReference type="AlphaFoldDB" id="A0A9P7CVH5"/>
<keyword evidence="6" id="KW-1185">Reference proteome</keyword>